<reference evidence="1 2" key="1">
    <citation type="submission" date="2022-04" db="EMBL/GenBank/DDBJ databases">
        <title>The arsenic-methylating capacity of Chitinophaga filiformis YT5 during chitin decomposition.</title>
        <authorList>
            <person name="Chen G."/>
            <person name="Liang Y."/>
        </authorList>
    </citation>
    <scope>NUCLEOTIDE SEQUENCE [LARGE SCALE GENOMIC DNA]</scope>
    <source>
        <strain evidence="1 2">YT5</strain>
    </source>
</reference>
<name>A0ABY4I6W2_CHIFI</name>
<protein>
    <recommendedName>
        <fullName evidence="3">Trypsin-like peptidase domain-containing protein</fullName>
    </recommendedName>
</protein>
<keyword evidence="2" id="KW-1185">Reference proteome</keyword>
<evidence type="ECO:0000313" key="2">
    <source>
        <dbReference type="Proteomes" id="UP000830198"/>
    </source>
</evidence>
<accession>A0ABY4I6W2</accession>
<dbReference type="SUPFAM" id="SSF50494">
    <property type="entry name" value="Trypsin-like serine proteases"/>
    <property type="match status" value="1"/>
</dbReference>
<organism evidence="1 2">
    <name type="scientific">Chitinophaga filiformis</name>
    <name type="common">Myxococcus filiformis</name>
    <name type="synonym">Flexibacter filiformis</name>
    <dbReference type="NCBI Taxonomy" id="104663"/>
    <lineage>
        <taxon>Bacteria</taxon>
        <taxon>Pseudomonadati</taxon>
        <taxon>Bacteroidota</taxon>
        <taxon>Chitinophagia</taxon>
        <taxon>Chitinophagales</taxon>
        <taxon>Chitinophagaceae</taxon>
        <taxon>Chitinophaga</taxon>
    </lineage>
</organism>
<evidence type="ECO:0008006" key="3">
    <source>
        <dbReference type="Google" id="ProtNLM"/>
    </source>
</evidence>
<evidence type="ECO:0000313" key="1">
    <source>
        <dbReference type="EMBL" id="UPK71383.1"/>
    </source>
</evidence>
<dbReference type="EMBL" id="CP095855">
    <property type="protein sequence ID" value="UPK71383.1"/>
    <property type="molecule type" value="Genomic_DNA"/>
</dbReference>
<proteinExistence type="predicted"/>
<dbReference type="Proteomes" id="UP000830198">
    <property type="component" value="Chromosome"/>
</dbReference>
<gene>
    <name evidence="1" type="ORF">MYF79_08845</name>
</gene>
<dbReference type="InterPro" id="IPR009003">
    <property type="entry name" value="Peptidase_S1_PA"/>
</dbReference>
<dbReference type="RefSeq" id="WP_247813462.1">
    <property type="nucleotide sequence ID" value="NZ_CP095855.1"/>
</dbReference>
<sequence>MTEEVTLHQVMVKTSYLTQITAPEDKGVEHPIGFGSGFIVRHNSNEQFFVTADHTIHPDDSDGEIEQRTWKDYTISVFTNYVDPANPLSTPIIPLGGFYYAEEFDLLKPEKMPRLVDVSLCKLKDINLQYPFLTDEVSFLNGELIKAGENKFAIMEECFAEPNVDKEYFVFGKVRAKLIDVIPMQWENTIKEDIKFISQAGDYLLFNAPAIITDKADWKGLSGSPVLSKEGYCVGVLCDVLENSSSVWVMPFILLKGCSRLQFRRRQLT</sequence>